<dbReference type="EMBL" id="JAGSND010000006">
    <property type="protein sequence ID" value="MBR0598377.1"/>
    <property type="molecule type" value="Genomic_DNA"/>
</dbReference>
<dbReference type="Gene3D" id="3.40.50.720">
    <property type="entry name" value="NAD(P)-binding Rossmann-like Domain"/>
    <property type="match status" value="1"/>
</dbReference>
<dbReference type="RefSeq" id="WP_227018503.1">
    <property type="nucleotide sequence ID" value="NZ_JAGSND010000006.1"/>
</dbReference>
<sequence>MRQMRAGIIGVGFIGAVHVEALRRLGYVDVVALADTADAEKKAAALHVPAGYADYKKMIDLESLDAVHICTPNSMHFEMAMYAMERGVNVICEKPLSVTVEQAKILKEYALAHGIVTGVNFSLRFNPQIVQMKEMVKAGDAGSIYTVHGSYLQDWLYYDTDYSWRLEPELSGESRAFADIGSHWIDMVETIIGQKVTEVFADFETFHKTRKKPLKAIETYSGMALRPEDYQEVEIGTEDYCSVLFHFDGGAKGSCNISQVYAGRKNQTIISVAGSKCSLHWDSETANELWIGRRETYNQVIVKEPSILYPETKAVISYPGGHAEGFADTFKQNFLKIYQAIEDRDVKVRDFATFEAGYREMLLCQKVCESARTRQWVKIEEASSNS</sequence>
<dbReference type="PANTHER" id="PTHR43818">
    <property type="entry name" value="BCDNA.GH03377"/>
    <property type="match status" value="1"/>
</dbReference>
<reference evidence="4" key="2">
    <citation type="submission" date="2021-04" db="EMBL/GenBank/DDBJ databases">
        <authorList>
            <person name="Liu J."/>
        </authorList>
    </citation>
    <scope>NUCLEOTIDE SEQUENCE</scope>
    <source>
        <strain evidence="4">BAD-6</strain>
    </source>
</reference>
<dbReference type="Proteomes" id="UP000675664">
    <property type="component" value="Unassembled WGS sequence"/>
</dbReference>
<dbReference type="SUPFAM" id="SSF51735">
    <property type="entry name" value="NAD(P)-binding Rossmann-fold domains"/>
    <property type="match status" value="1"/>
</dbReference>
<evidence type="ECO:0000259" key="2">
    <source>
        <dbReference type="Pfam" id="PF01408"/>
    </source>
</evidence>
<dbReference type="InterPro" id="IPR036291">
    <property type="entry name" value="NAD(P)-bd_dom_sf"/>
</dbReference>
<dbReference type="InterPro" id="IPR055170">
    <property type="entry name" value="GFO_IDH_MocA-like_dom"/>
</dbReference>
<feature type="domain" description="Gfo/Idh/MocA-like oxidoreductase N-terminal" evidence="2">
    <location>
        <begin position="4"/>
        <end position="121"/>
    </location>
</feature>
<dbReference type="Gene3D" id="3.30.360.10">
    <property type="entry name" value="Dihydrodipicolinate Reductase, domain 2"/>
    <property type="match status" value="1"/>
</dbReference>
<reference evidence="4" key="1">
    <citation type="submission" date="2021-04" db="EMBL/GenBank/DDBJ databases">
        <title>Sinoanaerobacter chloroacetimidivorans sp. nov., an obligate anaerobic bacterium isolated from anaerobic sludge.</title>
        <authorList>
            <person name="Bao Y."/>
        </authorList>
    </citation>
    <scope>NUCLEOTIDE SEQUENCE</scope>
    <source>
        <strain evidence="4">BAD-6</strain>
    </source>
</reference>
<dbReference type="InterPro" id="IPR000683">
    <property type="entry name" value="Gfo/Idh/MocA-like_OxRdtase_N"/>
</dbReference>
<dbReference type="Pfam" id="PF01408">
    <property type="entry name" value="GFO_IDH_MocA"/>
    <property type="match status" value="1"/>
</dbReference>
<protein>
    <submittedName>
        <fullName evidence="4">Gfo/Idh/MocA family oxidoreductase</fullName>
    </submittedName>
</protein>
<evidence type="ECO:0000259" key="3">
    <source>
        <dbReference type="Pfam" id="PF22725"/>
    </source>
</evidence>
<dbReference type="GO" id="GO:0000166">
    <property type="term" value="F:nucleotide binding"/>
    <property type="evidence" value="ECO:0007669"/>
    <property type="project" value="InterPro"/>
</dbReference>
<dbReference type="SUPFAM" id="SSF55347">
    <property type="entry name" value="Glyceraldehyde-3-phosphate dehydrogenase-like, C-terminal domain"/>
    <property type="match status" value="1"/>
</dbReference>
<evidence type="ECO:0000256" key="1">
    <source>
        <dbReference type="ARBA" id="ARBA00023002"/>
    </source>
</evidence>
<proteinExistence type="predicted"/>
<dbReference type="PANTHER" id="PTHR43818:SF11">
    <property type="entry name" value="BCDNA.GH03377"/>
    <property type="match status" value="1"/>
</dbReference>
<name>A0A8J7W063_9FIRM</name>
<evidence type="ECO:0000313" key="4">
    <source>
        <dbReference type="EMBL" id="MBR0598377.1"/>
    </source>
</evidence>
<gene>
    <name evidence="4" type="ORF">KCX82_10860</name>
</gene>
<evidence type="ECO:0000313" key="5">
    <source>
        <dbReference type="Proteomes" id="UP000675664"/>
    </source>
</evidence>
<keyword evidence="5" id="KW-1185">Reference proteome</keyword>
<accession>A0A8J7W063</accession>
<dbReference type="Pfam" id="PF22725">
    <property type="entry name" value="GFO_IDH_MocA_C3"/>
    <property type="match status" value="1"/>
</dbReference>
<feature type="domain" description="GFO/IDH/MocA-like oxidoreductase" evidence="3">
    <location>
        <begin position="130"/>
        <end position="279"/>
    </location>
</feature>
<organism evidence="4 5">
    <name type="scientific">Sinanaerobacter chloroacetimidivorans</name>
    <dbReference type="NCBI Taxonomy" id="2818044"/>
    <lineage>
        <taxon>Bacteria</taxon>
        <taxon>Bacillati</taxon>
        <taxon>Bacillota</taxon>
        <taxon>Clostridia</taxon>
        <taxon>Peptostreptococcales</taxon>
        <taxon>Anaerovoracaceae</taxon>
        <taxon>Sinanaerobacter</taxon>
    </lineage>
</organism>
<dbReference type="InterPro" id="IPR050463">
    <property type="entry name" value="Gfo/Idh/MocA_oxidrdct_glycsds"/>
</dbReference>
<dbReference type="AlphaFoldDB" id="A0A8J7W063"/>
<keyword evidence="1" id="KW-0560">Oxidoreductase</keyword>
<comment type="caution">
    <text evidence="4">The sequence shown here is derived from an EMBL/GenBank/DDBJ whole genome shotgun (WGS) entry which is preliminary data.</text>
</comment>
<dbReference type="GO" id="GO:0016491">
    <property type="term" value="F:oxidoreductase activity"/>
    <property type="evidence" value="ECO:0007669"/>
    <property type="project" value="UniProtKB-KW"/>
</dbReference>